<reference evidence="1" key="1">
    <citation type="submission" date="2019-08" db="EMBL/GenBank/DDBJ databases">
        <authorList>
            <person name="Kucharzyk K."/>
            <person name="Murdoch R.W."/>
            <person name="Higgins S."/>
            <person name="Loffler F."/>
        </authorList>
    </citation>
    <scope>NUCLEOTIDE SEQUENCE</scope>
</reference>
<proteinExistence type="predicted"/>
<accession>A0A645DAG0</accession>
<organism evidence="1">
    <name type="scientific">bioreactor metagenome</name>
    <dbReference type="NCBI Taxonomy" id="1076179"/>
    <lineage>
        <taxon>unclassified sequences</taxon>
        <taxon>metagenomes</taxon>
        <taxon>ecological metagenomes</taxon>
    </lineage>
</organism>
<dbReference type="AlphaFoldDB" id="A0A645DAG0"/>
<comment type="caution">
    <text evidence="1">The sequence shown here is derived from an EMBL/GenBank/DDBJ whole genome shotgun (WGS) entry which is preliminary data.</text>
</comment>
<sequence length="110" mass="12554">MITMCHIVTFVAQKCKELIFFVVSARHFHVFVPFSCSQCIECFSVIIDNPLQTQIIPAGDIFPHCVRGDRNKIELLPGCFKRISHISVPIGEIAVVMYITPIEFQVMGRW</sequence>
<gene>
    <name evidence="1" type="ORF">SDC9_133303</name>
</gene>
<protein>
    <submittedName>
        <fullName evidence="1">Uncharacterized protein</fullName>
    </submittedName>
</protein>
<dbReference type="EMBL" id="VSSQ01034317">
    <property type="protein sequence ID" value="MPM86215.1"/>
    <property type="molecule type" value="Genomic_DNA"/>
</dbReference>
<evidence type="ECO:0000313" key="1">
    <source>
        <dbReference type="EMBL" id="MPM86215.1"/>
    </source>
</evidence>
<name>A0A645DAG0_9ZZZZ</name>